<protein>
    <submittedName>
        <fullName evidence="2">Uncharacterized protein</fullName>
    </submittedName>
</protein>
<sequence>MGPGAMATGLHMVAPSLWGQERVNPLTATKDQIATAIDGFERLILANEDTKLNFGPASSAKAPKAKKVEDKRSGSSERRKDARYAVAKRETSG</sequence>
<evidence type="ECO:0000313" key="3">
    <source>
        <dbReference type="Proteomes" id="UP001151516"/>
    </source>
</evidence>
<dbReference type="EMBL" id="JANBTX010000006">
    <property type="protein sequence ID" value="KAJ2690867.1"/>
    <property type="molecule type" value="Genomic_DNA"/>
</dbReference>
<dbReference type="Proteomes" id="UP001151516">
    <property type="component" value="Unassembled WGS sequence"/>
</dbReference>
<evidence type="ECO:0000313" key="2">
    <source>
        <dbReference type="EMBL" id="KAJ2690867.1"/>
    </source>
</evidence>
<dbReference type="AlphaFoldDB" id="A0A9W8GS77"/>
<feature type="compositionally biased region" description="Basic and acidic residues" evidence="1">
    <location>
        <begin position="66"/>
        <end position="93"/>
    </location>
</feature>
<gene>
    <name evidence="2" type="ORF">IWW39_000376</name>
</gene>
<evidence type="ECO:0000256" key="1">
    <source>
        <dbReference type="SAM" id="MobiDB-lite"/>
    </source>
</evidence>
<accession>A0A9W8GS77</accession>
<proteinExistence type="predicted"/>
<dbReference type="OrthoDB" id="5534973at2759"/>
<comment type="caution">
    <text evidence="2">The sequence shown here is derived from an EMBL/GenBank/DDBJ whole genome shotgun (WGS) entry which is preliminary data.</text>
</comment>
<name>A0A9W8GS77_9FUNG</name>
<reference evidence="2" key="1">
    <citation type="submission" date="2022-07" db="EMBL/GenBank/DDBJ databases">
        <title>Phylogenomic reconstructions and comparative analyses of Kickxellomycotina fungi.</title>
        <authorList>
            <person name="Reynolds N.K."/>
            <person name="Stajich J.E."/>
            <person name="Barry K."/>
            <person name="Grigoriev I.V."/>
            <person name="Crous P."/>
            <person name="Smith M.E."/>
        </authorList>
    </citation>
    <scope>NUCLEOTIDE SEQUENCE</scope>
    <source>
        <strain evidence="2">CBS 109367</strain>
    </source>
</reference>
<keyword evidence="3" id="KW-1185">Reference proteome</keyword>
<feature type="region of interest" description="Disordered" evidence="1">
    <location>
        <begin position="51"/>
        <end position="93"/>
    </location>
</feature>
<organism evidence="2 3">
    <name type="scientific">Coemansia spiralis</name>
    <dbReference type="NCBI Taxonomy" id="417178"/>
    <lineage>
        <taxon>Eukaryota</taxon>
        <taxon>Fungi</taxon>
        <taxon>Fungi incertae sedis</taxon>
        <taxon>Zoopagomycota</taxon>
        <taxon>Kickxellomycotina</taxon>
        <taxon>Kickxellomycetes</taxon>
        <taxon>Kickxellales</taxon>
        <taxon>Kickxellaceae</taxon>
        <taxon>Coemansia</taxon>
    </lineage>
</organism>